<reference evidence="2" key="2">
    <citation type="journal article" date="2023" name="Commun. Biol.">
        <title>Suspicions of two bridgehead invasions of Xylella fastidiosa subsp. multiplex in France.</title>
        <authorList>
            <person name="Dupas E."/>
            <person name="Durand K."/>
            <person name="Rieux A."/>
            <person name="Briand M."/>
            <person name="Pruvost O."/>
            <person name="Cunty A."/>
            <person name="Denance N."/>
            <person name="Donnadieu C."/>
            <person name="Legendre B."/>
            <person name="Lopez-Roques C."/>
            <person name="Cesbron S."/>
            <person name="Ravigne V."/>
            <person name="Jacques M.A."/>
        </authorList>
    </citation>
    <scope>NUCLEOTIDE SEQUENCE</scope>
    <source>
        <strain evidence="2">CFBP8070</strain>
    </source>
</reference>
<evidence type="ECO:0000313" key="3">
    <source>
        <dbReference type="Proteomes" id="UP001220702"/>
    </source>
</evidence>
<gene>
    <name evidence="1" type="ORF">LOK82_09680</name>
    <name evidence="2" type="ORF">LOK82_14000</name>
</gene>
<evidence type="ECO:0008006" key="4">
    <source>
        <dbReference type="Google" id="ProtNLM"/>
    </source>
</evidence>
<dbReference type="RefSeq" id="WP_234499675.1">
    <property type="nucleotide sequence ID" value="NZ_CP090511.1"/>
</dbReference>
<name>A0AAW6HYT3_XYLFS</name>
<accession>A0AAW6HYT3</accession>
<comment type="caution">
    <text evidence="2">The sequence shown here is derived from an EMBL/GenBank/DDBJ whole genome shotgun (WGS) entry which is preliminary data.</text>
</comment>
<reference evidence="2" key="1">
    <citation type="submission" date="2021-11" db="EMBL/GenBank/DDBJ databases">
        <authorList>
            <person name="Denance N."/>
            <person name="Briand M."/>
            <person name="Dupas E."/>
            <person name="Durand K."/>
            <person name="Legendre B."/>
            <person name="Cunty A."/>
            <person name="Donnadieu C."/>
            <person name="Lopez Roques C."/>
            <person name="Cesbron S."/>
            <person name="Jacques M.A."/>
        </authorList>
    </citation>
    <scope>NUCLEOTIDE SEQUENCE</scope>
    <source>
        <strain evidence="2">CFBP8070</strain>
    </source>
</reference>
<protein>
    <recommendedName>
        <fullName evidence="4">Phage-related protein</fullName>
    </recommendedName>
</protein>
<dbReference type="AlphaFoldDB" id="A0AAW6HYT3"/>
<dbReference type="EMBL" id="JAJKGN010000001">
    <property type="protein sequence ID" value="MDC6408880.1"/>
    <property type="molecule type" value="Genomic_DNA"/>
</dbReference>
<dbReference type="Proteomes" id="UP001220702">
    <property type="component" value="Unassembled WGS sequence"/>
</dbReference>
<evidence type="ECO:0000313" key="1">
    <source>
        <dbReference type="EMBL" id="MDC6408880.1"/>
    </source>
</evidence>
<proteinExistence type="predicted"/>
<sequence length="262" mass="29157">MTLNVSEQAQPQASKALSGTQKAPLFRWNGIRDEKGAELQRAMYTLRPPYDSESAIRVTALDARGFSLLIHSCFEVYNSADGLTGPYGNDHFTVRIAHPQHAQVKAAFEAWLNRYEAQLVASEKKRQEKRNAARAALATYEAAASNGVAASETKKAPLFYWNGIRDEEAAELQRASYSLVSPRDPNSAIKVSCLDRPLPLFSDLVCRCFVVRFDSEDRSCHYFIVDSSHPQYEQVRAAYKDAVFMSCHAVSGEHTDSDEVAA</sequence>
<dbReference type="EMBL" id="JAJKGN010000005">
    <property type="protein sequence ID" value="MDC6409656.1"/>
    <property type="molecule type" value="Genomic_DNA"/>
</dbReference>
<organism evidence="2 3">
    <name type="scientific">Xylella fastidiosa subsp. multiplex</name>
    <dbReference type="NCBI Taxonomy" id="644357"/>
    <lineage>
        <taxon>Bacteria</taxon>
        <taxon>Pseudomonadati</taxon>
        <taxon>Pseudomonadota</taxon>
        <taxon>Gammaproteobacteria</taxon>
        <taxon>Lysobacterales</taxon>
        <taxon>Lysobacteraceae</taxon>
        <taxon>Xylella</taxon>
    </lineage>
</organism>
<evidence type="ECO:0000313" key="2">
    <source>
        <dbReference type="EMBL" id="MDC6409656.1"/>
    </source>
</evidence>